<keyword evidence="1" id="KW-0472">Membrane</keyword>
<organism evidence="2 3">
    <name type="scientific">Dendroctonus ponderosae</name>
    <name type="common">Mountain pine beetle</name>
    <dbReference type="NCBI Taxonomy" id="77166"/>
    <lineage>
        <taxon>Eukaryota</taxon>
        <taxon>Metazoa</taxon>
        <taxon>Ecdysozoa</taxon>
        <taxon>Arthropoda</taxon>
        <taxon>Hexapoda</taxon>
        <taxon>Insecta</taxon>
        <taxon>Pterygota</taxon>
        <taxon>Neoptera</taxon>
        <taxon>Endopterygota</taxon>
        <taxon>Coleoptera</taxon>
        <taxon>Polyphaga</taxon>
        <taxon>Cucujiformia</taxon>
        <taxon>Curculionidae</taxon>
        <taxon>Scolytinae</taxon>
        <taxon>Dendroctonus</taxon>
    </lineage>
</organism>
<feature type="transmembrane region" description="Helical" evidence="1">
    <location>
        <begin position="315"/>
        <end position="334"/>
    </location>
</feature>
<keyword evidence="1" id="KW-0812">Transmembrane</keyword>
<evidence type="ECO:0000313" key="2">
    <source>
        <dbReference type="EnsemblMetazoa" id="XP_019754159.1"/>
    </source>
</evidence>
<reference evidence="3" key="1">
    <citation type="journal article" date="2013" name="Genome Biol.">
        <title>Draft genome of the mountain pine beetle, Dendroctonus ponderosae Hopkins, a major forest pest.</title>
        <authorList>
            <person name="Keeling C.I."/>
            <person name="Yuen M.M."/>
            <person name="Liao N.Y."/>
            <person name="Docking T.R."/>
            <person name="Chan S.K."/>
            <person name="Taylor G.A."/>
            <person name="Palmquist D.L."/>
            <person name="Jackman S.D."/>
            <person name="Nguyen A."/>
            <person name="Li M."/>
            <person name="Henderson H."/>
            <person name="Janes J.K."/>
            <person name="Zhao Y."/>
            <person name="Pandoh P."/>
            <person name="Moore R."/>
            <person name="Sperling F.A."/>
            <person name="Huber D.P."/>
            <person name="Birol I."/>
            <person name="Jones S.J."/>
            <person name="Bohlmann J."/>
        </authorList>
    </citation>
    <scope>NUCLEOTIDE SEQUENCE</scope>
</reference>
<keyword evidence="1" id="KW-1133">Transmembrane helix</keyword>
<evidence type="ECO:0000313" key="3">
    <source>
        <dbReference type="Proteomes" id="UP000019118"/>
    </source>
</evidence>
<name>A0AAR5NYZ1_DENPD</name>
<accession>A0AAR5NYZ1</accession>
<dbReference type="KEGG" id="dpa:109533310"/>
<sequence length="484" mass="55288">MFTNNLVFIPKRFSTEKCGFIEGFHRKKPNFDVYYITHPEVHTTCKNQLGYVGKHPNVEFPGKNTLFITQGTKNIHLDKENNEDIHVTQIRYEYEAFRNSKLVSEGDKIYGILLGELAEKISESRAIVNENNTGVFYWFFALLNIIIKIFTKLNPVIKNCTTLTYIQSSVKSLKWIANHLESEKKFTPQLGNLCLAKCIDILLGVAFIWLCLPYKCIVTSNLDYISQGSVTHLRELLLYLMGSPIGLKLNYAFNHSLGKFFFYHINLWKVFLQAMQPILEANFQLLLLPALFGVSYQLAIICDIISLATFHVYCIYVYAARLFSLQVKGLISLWRLFIGRKFNPLRNRVDSCEYSSNQLFIGTLGFTLLLFLLPTTALYYTVFAAFRIITLVIHTLFSKLKDSISSIPLYIVILWIFKSSSIAGTLHMQLIESSNSNNVIEITLAPLSLTESIEKFSSTVKDNNTQINHSLSTIISRLLIGQLV</sequence>
<dbReference type="PANTHER" id="PTHR21329">
    <property type="entry name" value="PHOSPHATIDYLINOSITOL N-ACETYLGLUCOSAMINYLTRANSFERASE SUBUNIT Q-RELATED"/>
    <property type="match status" value="1"/>
</dbReference>
<reference evidence="2" key="2">
    <citation type="submission" date="2024-08" db="UniProtKB">
        <authorList>
            <consortium name="EnsemblMetazoa"/>
        </authorList>
    </citation>
    <scope>IDENTIFICATION</scope>
</reference>
<dbReference type="GO" id="GO:0006506">
    <property type="term" value="P:GPI anchor biosynthetic process"/>
    <property type="evidence" value="ECO:0007669"/>
    <property type="project" value="InterPro"/>
</dbReference>
<dbReference type="Pfam" id="PF05024">
    <property type="entry name" value="Gpi1"/>
    <property type="match status" value="1"/>
</dbReference>
<feature type="transmembrane region" description="Helical" evidence="1">
    <location>
        <begin position="354"/>
        <end position="372"/>
    </location>
</feature>
<dbReference type="CTD" id="117366"/>
<dbReference type="GO" id="GO:0005783">
    <property type="term" value="C:endoplasmic reticulum"/>
    <property type="evidence" value="ECO:0007669"/>
    <property type="project" value="TreeGrafter"/>
</dbReference>
<dbReference type="AlphaFoldDB" id="A0AAR5NYZ1"/>
<dbReference type="PANTHER" id="PTHR21329:SF3">
    <property type="entry name" value="PHOSPHATIDYLINOSITOL N-ACETYLGLUCOSAMINYLTRANSFERASE SUBUNIT Q"/>
    <property type="match status" value="1"/>
</dbReference>
<dbReference type="Proteomes" id="UP000019118">
    <property type="component" value="Unassembled WGS sequence"/>
</dbReference>
<evidence type="ECO:0008006" key="4">
    <source>
        <dbReference type="Google" id="ProtNLM"/>
    </source>
</evidence>
<dbReference type="EnsemblMetazoa" id="XM_019898600.1">
    <property type="protein sequence ID" value="XP_019754159.1"/>
    <property type="gene ID" value="LOC109533310"/>
</dbReference>
<feature type="transmembrane region" description="Helical" evidence="1">
    <location>
        <begin position="135"/>
        <end position="151"/>
    </location>
</feature>
<dbReference type="GO" id="GO:0016020">
    <property type="term" value="C:membrane"/>
    <property type="evidence" value="ECO:0007669"/>
    <property type="project" value="InterPro"/>
</dbReference>
<dbReference type="GeneID" id="109533310"/>
<keyword evidence="3" id="KW-1185">Reference proteome</keyword>
<evidence type="ECO:0000256" key="1">
    <source>
        <dbReference type="SAM" id="Phobius"/>
    </source>
</evidence>
<feature type="transmembrane region" description="Helical" evidence="1">
    <location>
        <begin position="285"/>
        <end position="309"/>
    </location>
</feature>
<protein>
    <recommendedName>
        <fullName evidence="4">Phosphatidylinositol N-acetylglucosaminyltransferase subunit Q</fullName>
    </recommendedName>
</protein>
<dbReference type="InterPro" id="IPR007720">
    <property type="entry name" value="PigQ/GPI1"/>
</dbReference>
<proteinExistence type="predicted"/>